<dbReference type="GO" id="GO:0051539">
    <property type="term" value="F:4 iron, 4 sulfur cluster binding"/>
    <property type="evidence" value="ECO:0007669"/>
    <property type="project" value="UniProtKB-KW"/>
</dbReference>
<dbReference type="PROSITE" id="PS51379">
    <property type="entry name" value="4FE4S_FER_2"/>
    <property type="match status" value="1"/>
</dbReference>
<sequence length="494" mass="54813">MFHTTLSRRDFMKALGVSGAGIGVSSLTPVFRDLDEVMAAPSANLNRPWWVKEREIGNPTVEVDWSLINRHDNTKALVGGGFGPIVGAELQAKLKAESNALQLSDVKNNTPGATHKDWALYSACGSFVEQSVMNYVQATANWQPGTAPQVFTWTTPPTPDYFGTTQFKGTPEENSRMLRAAMRFMGASQVMFGELADHEKKLIFTKHNRTKKEIVFENVEKGYETDKKHVVPDKPLWIVSVAIQMSKELFRQGRSPLRTAANGSRYYQWKGVQARTQAFLNVLGYQGIGYPEFSTGVMPSQADAILCGFSEGARNNNVTISPEFGTVVGYFSLLTDLPLAPNNPIDAGYFRFCHTCRKCANECPTQAISHESEPSWDIPKSSLAPDKAPTWSVPGKKVFHTDLPLCFTQFGQHPGCGTCMGTCTHNVNGTAGIHEIVKATLSTTPVFNEFLWRADDTFGYGVIPVEDREKWWDYEFPTYGYSTTLMSHHGGYNK</sequence>
<gene>
    <name evidence="11" type="ORF">ABV300_02695</name>
</gene>
<dbReference type="RefSeq" id="WP_353715008.1">
    <property type="nucleotide sequence ID" value="NZ_CP159307.1"/>
</dbReference>
<keyword evidence="4" id="KW-0479">Metal-binding</keyword>
<dbReference type="EMBL" id="CP159307">
    <property type="protein sequence ID" value="XCH33800.1"/>
    <property type="molecule type" value="Genomic_DNA"/>
</dbReference>
<evidence type="ECO:0000259" key="10">
    <source>
        <dbReference type="PROSITE" id="PS51379"/>
    </source>
</evidence>
<reference evidence="11" key="1">
    <citation type="submission" date="2024-06" db="EMBL/GenBank/DDBJ databases">
        <title>A Novel Isolate, Dehalogenimonas sp. Strain 4OHTPN, Dechlorinates Aromatic 4 Hydroxy chlorothalonil by a Novel Reductive Dehalogenase.</title>
        <authorList>
            <person name="Liu G."/>
        </authorList>
    </citation>
    <scope>NUCLEOTIDE SEQUENCE</scope>
    <source>
        <strain evidence="11">4OHTPN</strain>
    </source>
</reference>
<name>A0AAU8GAK2_9CHLR</name>
<dbReference type="InterPro" id="IPR017900">
    <property type="entry name" value="4Fe4S_Fe_S_CS"/>
</dbReference>
<evidence type="ECO:0000256" key="2">
    <source>
        <dbReference type="ARBA" id="ARBA00022475"/>
    </source>
</evidence>
<dbReference type="SUPFAM" id="SSF54862">
    <property type="entry name" value="4Fe-4S ferredoxins"/>
    <property type="match status" value="1"/>
</dbReference>
<dbReference type="InterPro" id="IPR017896">
    <property type="entry name" value="4Fe4S_Fe-S-bd"/>
</dbReference>
<feature type="domain" description="4Fe-4S ferredoxin-type" evidence="10">
    <location>
        <begin position="341"/>
        <end position="373"/>
    </location>
</feature>
<dbReference type="NCBIfam" id="TIGR01409">
    <property type="entry name" value="TAT_signal_seq"/>
    <property type="match status" value="1"/>
</dbReference>
<evidence type="ECO:0000256" key="3">
    <source>
        <dbReference type="ARBA" id="ARBA00022485"/>
    </source>
</evidence>
<evidence type="ECO:0000256" key="4">
    <source>
        <dbReference type="ARBA" id="ARBA00022723"/>
    </source>
</evidence>
<dbReference type="GO" id="GO:0005886">
    <property type="term" value="C:plasma membrane"/>
    <property type="evidence" value="ECO:0007669"/>
    <property type="project" value="UniProtKB-SubCell"/>
</dbReference>
<evidence type="ECO:0000313" key="11">
    <source>
        <dbReference type="EMBL" id="XCH33800.1"/>
    </source>
</evidence>
<keyword evidence="5" id="KW-0732">Signal</keyword>
<keyword evidence="2" id="KW-1003">Cell membrane</keyword>
<dbReference type="InterPro" id="IPR012832">
    <property type="entry name" value="RDH"/>
</dbReference>
<keyword evidence="3" id="KW-0004">4Fe-4S</keyword>
<evidence type="ECO:0000256" key="5">
    <source>
        <dbReference type="ARBA" id="ARBA00022729"/>
    </source>
</evidence>
<dbReference type="InterPro" id="IPR006311">
    <property type="entry name" value="TAT_signal"/>
</dbReference>
<dbReference type="AlphaFoldDB" id="A0AAU8GAK2"/>
<dbReference type="Pfam" id="PF13486">
    <property type="entry name" value="Dehalogenase"/>
    <property type="match status" value="1"/>
</dbReference>
<dbReference type="NCBIfam" id="TIGR02486">
    <property type="entry name" value="RDH"/>
    <property type="match status" value="1"/>
</dbReference>
<dbReference type="GO" id="GO:0046872">
    <property type="term" value="F:metal ion binding"/>
    <property type="evidence" value="ECO:0007669"/>
    <property type="project" value="UniProtKB-KW"/>
</dbReference>
<dbReference type="PROSITE" id="PS00198">
    <property type="entry name" value="4FE4S_FER_1"/>
    <property type="match status" value="1"/>
</dbReference>
<keyword evidence="8" id="KW-0472">Membrane</keyword>
<accession>A0AAU8GAK2</accession>
<dbReference type="Gene3D" id="3.30.70.20">
    <property type="match status" value="1"/>
</dbReference>
<keyword evidence="7" id="KW-0411">Iron-sulfur</keyword>
<evidence type="ECO:0000256" key="6">
    <source>
        <dbReference type="ARBA" id="ARBA00023004"/>
    </source>
</evidence>
<evidence type="ECO:0000256" key="1">
    <source>
        <dbReference type="ARBA" id="ARBA00004236"/>
    </source>
</evidence>
<proteinExistence type="predicted"/>
<organism evidence="11">
    <name type="scientific">Dehalogenimonas sp. 4OHTPN</name>
    <dbReference type="NCBI Taxonomy" id="3166643"/>
    <lineage>
        <taxon>Bacteria</taxon>
        <taxon>Bacillati</taxon>
        <taxon>Chloroflexota</taxon>
        <taxon>Dehalococcoidia</taxon>
        <taxon>Dehalococcoidales</taxon>
        <taxon>Dehalococcoidaceae</taxon>
        <taxon>Dehalogenimonas</taxon>
    </lineage>
</organism>
<keyword evidence="6" id="KW-0408">Iron</keyword>
<evidence type="ECO:0000256" key="8">
    <source>
        <dbReference type="ARBA" id="ARBA00023136"/>
    </source>
</evidence>
<protein>
    <submittedName>
        <fullName evidence="11">Reductive dehalogenase</fullName>
    </submittedName>
</protein>
<dbReference type="InterPro" id="IPR028894">
    <property type="entry name" value="RDH_dom"/>
</dbReference>
<dbReference type="PROSITE" id="PS51318">
    <property type="entry name" value="TAT"/>
    <property type="match status" value="1"/>
</dbReference>
<evidence type="ECO:0000256" key="7">
    <source>
        <dbReference type="ARBA" id="ARBA00023014"/>
    </source>
</evidence>
<comment type="subcellular location">
    <subcellularLocation>
        <location evidence="1">Cell membrane</location>
    </subcellularLocation>
</comment>
<comment type="cofactor">
    <cofactor evidence="9">
        <name>corrinoid</name>
        <dbReference type="ChEBI" id="CHEBI:33913"/>
    </cofactor>
</comment>
<evidence type="ECO:0000256" key="9">
    <source>
        <dbReference type="ARBA" id="ARBA00029374"/>
    </source>
</evidence>
<dbReference type="InterPro" id="IPR019546">
    <property type="entry name" value="TAT_signal_bac_arc"/>
</dbReference>